<gene>
    <name evidence="1" type="ORF">HF292_010480</name>
</gene>
<protein>
    <submittedName>
        <fullName evidence="1">Uncharacterized protein</fullName>
    </submittedName>
</protein>
<reference evidence="1 2" key="1">
    <citation type="journal article" date="2021" name="ISME J.">
        <title>Genomic evolution of the class Acidithiobacillia: deep-branching Proteobacteria living in extreme acidic conditions.</title>
        <authorList>
            <person name="Moya-Beltran A."/>
            <person name="Beard S."/>
            <person name="Rojas-Villalobos C."/>
            <person name="Issotta F."/>
            <person name="Gallardo Y."/>
            <person name="Ulloa R."/>
            <person name="Giaveno A."/>
            <person name="Degli Esposti M."/>
            <person name="Johnson D.B."/>
            <person name="Quatrini R."/>
        </authorList>
    </citation>
    <scope>NUCLEOTIDE SEQUENCE [LARGE SCALE GENOMIC DNA]</scope>
    <source>
        <strain evidence="1 2">CF3</strain>
    </source>
</reference>
<accession>A0ACD5IET8</accession>
<evidence type="ECO:0000313" key="2">
    <source>
        <dbReference type="Proteomes" id="UP001196097"/>
    </source>
</evidence>
<organism evidence="1 2">
    <name type="scientific">Acidithiobacillus ferruginosus</name>
    <dbReference type="NCBI Taxonomy" id="3063951"/>
    <lineage>
        <taxon>Bacteria</taxon>
        <taxon>Pseudomonadati</taxon>
        <taxon>Pseudomonadota</taxon>
        <taxon>Acidithiobacillia</taxon>
        <taxon>Acidithiobacillales</taxon>
        <taxon>Acidithiobacillaceae</taxon>
        <taxon>Acidithiobacillus</taxon>
    </lineage>
</organism>
<sequence>MTTAALSPSNEKNAPLKVPKITAYFWMAKLLTTAMGEATSDFLVFHTNPYLAVVGCGLLFLAAIWLQMRSNQYTAHYYWFAVIMVSIFGTQIADVAHVVLGVPYDISTSIFLVALIGILGTWKLKEKTLSIHSVHTPRREAFYWATIVATFALGTAAGDMTASSLDLGYLGSGLLFVLLFGIPVAAYFMFDLNEIAAFWIAYILTRPLGASFADWTDKPIRFGGLGLGTGPVSISLTLVILMLLIFLMISRVDDPNRAQKIEVRQ</sequence>
<proteinExistence type="predicted"/>
<keyword evidence="2" id="KW-1185">Reference proteome</keyword>
<evidence type="ECO:0000313" key="1">
    <source>
        <dbReference type="EMBL" id="XRP72228.1"/>
    </source>
</evidence>
<dbReference type="EMBL" id="CP130946">
    <property type="protein sequence ID" value="XRP72228.1"/>
    <property type="molecule type" value="Genomic_DNA"/>
</dbReference>
<dbReference type="Proteomes" id="UP001196097">
    <property type="component" value="Chromosome"/>
</dbReference>
<name>A0ACD5IET8_9PROT</name>